<evidence type="ECO:0000259" key="1">
    <source>
        <dbReference type="Pfam" id="PF05050"/>
    </source>
</evidence>
<proteinExistence type="predicted"/>
<keyword evidence="2" id="KW-0808">Transferase</keyword>
<dbReference type="AlphaFoldDB" id="A0A362X4K9"/>
<dbReference type="GO" id="GO:0008168">
    <property type="term" value="F:methyltransferase activity"/>
    <property type="evidence" value="ECO:0007669"/>
    <property type="project" value="UniProtKB-KW"/>
</dbReference>
<dbReference type="PANTHER" id="PTHR34203">
    <property type="entry name" value="METHYLTRANSFERASE, FKBM FAMILY PROTEIN"/>
    <property type="match status" value="1"/>
</dbReference>
<dbReference type="NCBIfam" id="TIGR01444">
    <property type="entry name" value="fkbM_fam"/>
    <property type="match status" value="1"/>
</dbReference>
<organism evidence="2 3">
    <name type="scientific">Jejuia pallidilutea</name>
    <dbReference type="NCBI Taxonomy" id="504487"/>
    <lineage>
        <taxon>Bacteria</taxon>
        <taxon>Pseudomonadati</taxon>
        <taxon>Bacteroidota</taxon>
        <taxon>Flavobacteriia</taxon>
        <taxon>Flavobacteriales</taxon>
        <taxon>Flavobacteriaceae</taxon>
        <taxon>Jejuia</taxon>
    </lineage>
</organism>
<dbReference type="InterPro" id="IPR052514">
    <property type="entry name" value="SAM-dependent_MTase"/>
</dbReference>
<dbReference type="Gene3D" id="3.40.50.150">
    <property type="entry name" value="Vaccinia Virus protein VP39"/>
    <property type="match status" value="1"/>
</dbReference>
<sequence length="288" mass="33847">MFRLFLKHRDRISFRNLLKLFLFQIKRVFKIRNTPEWYGLKEYFIKLVKLDGKQKDEDGQFYYTELNSLQFKLRKRPSSDISVFGQIFEEEEYRAVIECYIQSFKAEPVTIIDAGANIGLTALYFHRKLKTLKILCVEPDDDNFEVLKYNIENNAVNATLHKAGLWNKNTNLTIVNDFRDKKEWSVRVKESLVGGLKAITVNSLLKEKNWEYIDILKVDIEGAEKEVFTTNEADISFLKKTKCIAIEIHDEFNCREDINKILKANNFNCFKTGELTIGINKNFLIEEK</sequence>
<gene>
    <name evidence="2" type="ORF">CLV33_10762</name>
</gene>
<dbReference type="InterPro" id="IPR029063">
    <property type="entry name" value="SAM-dependent_MTases_sf"/>
</dbReference>
<dbReference type="EMBL" id="PVEO01000007">
    <property type="protein sequence ID" value="PQV47280.1"/>
    <property type="molecule type" value="Genomic_DNA"/>
</dbReference>
<keyword evidence="2" id="KW-0489">Methyltransferase</keyword>
<evidence type="ECO:0000313" key="2">
    <source>
        <dbReference type="EMBL" id="PQV47280.1"/>
    </source>
</evidence>
<dbReference type="GO" id="GO:0032259">
    <property type="term" value="P:methylation"/>
    <property type="evidence" value="ECO:0007669"/>
    <property type="project" value="UniProtKB-KW"/>
</dbReference>
<protein>
    <submittedName>
        <fullName evidence="2">FkbM family methyltransferase</fullName>
    </submittedName>
</protein>
<comment type="caution">
    <text evidence="2">The sequence shown here is derived from an EMBL/GenBank/DDBJ whole genome shotgun (WGS) entry which is preliminary data.</text>
</comment>
<dbReference type="InterPro" id="IPR006342">
    <property type="entry name" value="FkbM_mtfrase"/>
</dbReference>
<dbReference type="SUPFAM" id="SSF53335">
    <property type="entry name" value="S-adenosyl-L-methionine-dependent methyltransferases"/>
    <property type="match status" value="1"/>
</dbReference>
<dbReference type="Proteomes" id="UP000251545">
    <property type="component" value="Unassembled WGS sequence"/>
</dbReference>
<evidence type="ECO:0000313" key="3">
    <source>
        <dbReference type="Proteomes" id="UP000251545"/>
    </source>
</evidence>
<dbReference type="Pfam" id="PF05050">
    <property type="entry name" value="Methyltransf_21"/>
    <property type="match status" value="1"/>
</dbReference>
<accession>A0A362X4K9</accession>
<dbReference type="PANTHER" id="PTHR34203:SF15">
    <property type="entry name" value="SLL1173 PROTEIN"/>
    <property type="match status" value="1"/>
</dbReference>
<name>A0A362X4K9_9FLAO</name>
<reference evidence="2 3" key="1">
    <citation type="submission" date="2018-02" db="EMBL/GenBank/DDBJ databases">
        <title>Genomic Encyclopedia of Archaeal and Bacterial Type Strains, Phase II (KMG-II): from individual species to whole genera.</title>
        <authorList>
            <person name="Goeker M."/>
        </authorList>
    </citation>
    <scope>NUCLEOTIDE SEQUENCE [LARGE SCALE GENOMIC DNA]</scope>
    <source>
        <strain evidence="2 3">DSM 21165</strain>
    </source>
</reference>
<feature type="domain" description="Methyltransferase FkbM" evidence="1">
    <location>
        <begin position="113"/>
        <end position="265"/>
    </location>
</feature>